<dbReference type="SUPFAM" id="SSF55811">
    <property type="entry name" value="Nudix"/>
    <property type="match status" value="1"/>
</dbReference>
<evidence type="ECO:0000313" key="8">
    <source>
        <dbReference type="EMBL" id="MBN7798151.1"/>
    </source>
</evidence>
<dbReference type="InterPro" id="IPR039121">
    <property type="entry name" value="NUDT19"/>
</dbReference>
<accession>A0A939IL93</accession>
<dbReference type="InterPro" id="IPR000086">
    <property type="entry name" value="NUDIX_hydrolase_dom"/>
</dbReference>
<keyword evidence="9" id="KW-1185">Reference proteome</keyword>
<evidence type="ECO:0000259" key="7">
    <source>
        <dbReference type="PROSITE" id="PS51462"/>
    </source>
</evidence>
<dbReference type="Pfam" id="PF00293">
    <property type="entry name" value="NUDIX"/>
    <property type="match status" value="1"/>
</dbReference>
<sequence>MDKAVLARPASTVVLLRDGARGLETLLLKRNKALMFAGGVWVFPGGAIEAADRTAAADDPDRAARLAAVREAREECGLAPLPERMQLISRWITPEVEPKRFDTRFYAAPVDGAGDVVIDGSEIHDARWLPVREAVEFQEQGELGLLPPTFITLCDLARFDSLASFLARGERAAPPQVMPVIGKEDGQLLVMFPGDAGYDRGDATTPGPRHRAVLCEGRWHYRYQGVDAAWPSLVHG</sequence>
<dbReference type="RefSeq" id="WP_206561595.1">
    <property type="nucleotide sequence ID" value="NZ_JAFKCZ010000012.1"/>
</dbReference>
<reference evidence="8" key="1">
    <citation type="submission" date="2021-02" db="EMBL/GenBank/DDBJ databases">
        <title>PHA producing bacteria isolated from coastal sediment in Guangdong, Shenzhen.</title>
        <authorList>
            <person name="Zheng W."/>
            <person name="Yu S."/>
            <person name="Huang Y."/>
        </authorList>
    </citation>
    <scope>NUCLEOTIDE SEQUENCE</scope>
    <source>
        <strain evidence="8">TN14-10</strain>
    </source>
</reference>
<comment type="cofactor">
    <cofactor evidence="1">
        <name>Mn(2+)</name>
        <dbReference type="ChEBI" id="CHEBI:29035"/>
    </cofactor>
</comment>
<dbReference type="GO" id="GO:0016818">
    <property type="term" value="F:hydrolase activity, acting on acid anhydrides, in phosphorus-containing anhydrides"/>
    <property type="evidence" value="ECO:0007669"/>
    <property type="project" value="InterPro"/>
</dbReference>
<feature type="domain" description="Nudix hydrolase" evidence="7">
    <location>
        <begin position="6"/>
        <end position="152"/>
    </location>
</feature>
<name>A0A939IL93_9GAMM</name>
<evidence type="ECO:0000313" key="9">
    <source>
        <dbReference type="Proteomes" id="UP000664303"/>
    </source>
</evidence>
<dbReference type="InterPro" id="IPR015797">
    <property type="entry name" value="NUDIX_hydrolase-like_dom_sf"/>
</dbReference>
<evidence type="ECO:0000256" key="1">
    <source>
        <dbReference type="ARBA" id="ARBA00001936"/>
    </source>
</evidence>
<keyword evidence="3" id="KW-0479">Metal-binding</keyword>
<dbReference type="CDD" id="cd18870">
    <property type="entry name" value="NUDIX_AcylCoAdiphos_Nudt19"/>
    <property type="match status" value="1"/>
</dbReference>
<dbReference type="PROSITE" id="PS51462">
    <property type="entry name" value="NUDIX"/>
    <property type="match status" value="1"/>
</dbReference>
<keyword evidence="5" id="KW-0460">Magnesium</keyword>
<dbReference type="GO" id="GO:0046872">
    <property type="term" value="F:metal ion binding"/>
    <property type="evidence" value="ECO:0007669"/>
    <property type="project" value="UniProtKB-KW"/>
</dbReference>
<dbReference type="EMBL" id="JAFKCZ010000012">
    <property type="protein sequence ID" value="MBN7798151.1"/>
    <property type="molecule type" value="Genomic_DNA"/>
</dbReference>
<dbReference type="AlphaFoldDB" id="A0A939IL93"/>
<comment type="cofactor">
    <cofactor evidence="2">
        <name>Mg(2+)</name>
        <dbReference type="ChEBI" id="CHEBI:18420"/>
    </cofactor>
</comment>
<dbReference type="PANTHER" id="PTHR12318">
    <property type="entry name" value="TESTOSTERONE-REGULATED PROTEIN RP2"/>
    <property type="match status" value="1"/>
</dbReference>
<evidence type="ECO:0000256" key="5">
    <source>
        <dbReference type="ARBA" id="ARBA00022842"/>
    </source>
</evidence>
<keyword evidence="4 8" id="KW-0378">Hydrolase</keyword>
<dbReference type="Gene3D" id="3.90.79.10">
    <property type="entry name" value="Nucleoside Triphosphate Pyrophosphohydrolase"/>
    <property type="match status" value="2"/>
</dbReference>
<evidence type="ECO:0000256" key="4">
    <source>
        <dbReference type="ARBA" id="ARBA00022801"/>
    </source>
</evidence>
<dbReference type="PANTHER" id="PTHR12318:SF0">
    <property type="entry name" value="ACYL-COENZYME A DIPHOSPHATASE NUDT19"/>
    <property type="match status" value="1"/>
</dbReference>
<organism evidence="8 9">
    <name type="scientific">Parahaliea mediterranea</name>
    <dbReference type="NCBI Taxonomy" id="651086"/>
    <lineage>
        <taxon>Bacteria</taxon>
        <taxon>Pseudomonadati</taxon>
        <taxon>Pseudomonadota</taxon>
        <taxon>Gammaproteobacteria</taxon>
        <taxon>Cellvibrionales</taxon>
        <taxon>Halieaceae</taxon>
        <taxon>Parahaliea</taxon>
    </lineage>
</organism>
<proteinExistence type="predicted"/>
<comment type="caution">
    <text evidence="8">The sequence shown here is derived from an EMBL/GenBank/DDBJ whole genome shotgun (WGS) entry which is preliminary data.</text>
</comment>
<evidence type="ECO:0000256" key="3">
    <source>
        <dbReference type="ARBA" id="ARBA00022723"/>
    </source>
</evidence>
<gene>
    <name evidence="8" type="ORF">JYP50_16190</name>
</gene>
<keyword evidence="6" id="KW-0464">Manganese</keyword>
<dbReference type="Proteomes" id="UP000664303">
    <property type="component" value="Unassembled WGS sequence"/>
</dbReference>
<evidence type="ECO:0000256" key="6">
    <source>
        <dbReference type="ARBA" id="ARBA00023211"/>
    </source>
</evidence>
<evidence type="ECO:0000256" key="2">
    <source>
        <dbReference type="ARBA" id="ARBA00001946"/>
    </source>
</evidence>
<protein>
    <submittedName>
        <fullName evidence="8">NUDIX hydrolase</fullName>
    </submittedName>
</protein>